<protein>
    <recommendedName>
        <fullName evidence="1">Replication protein A 70 kDa DNA-binding subunit B/D first OB fold domain-containing protein</fullName>
    </recommendedName>
</protein>
<dbReference type="Gene3D" id="2.40.50.140">
    <property type="entry name" value="Nucleic acid-binding proteins"/>
    <property type="match status" value="1"/>
</dbReference>
<proteinExistence type="predicted"/>
<evidence type="ECO:0000259" key="1">
    <source>
        <dbReference type="Pfam" id="PF02721"/>
    </source>
</evidence>
<evidence type="ECO:0000313" key="2">
    <source>
        <dbReference type="EMBL" id="KAL2326285.1"/>
    </source>
</evidence>
<name>A0ABD1LTP1_9FABA</name>
<dbReference type="InterPro" id="IPR012340">
    <property type="entry name" value="NA-bd_OB-fold"/>
</dbReference>
<evidence type="ECO:0000313" key="3">
    <source>
        <dbReference type="Proteomes" id="UP001603857"/>
    </source>
</evidence>
<comment type="caution">
    <text evidence="2">The sequence shown here is derived from an EMBL/GenBank/DDBJ whole genome shotgun (WGS) entry which is preliminary data.</text>
</comment>
<keyword evidence="3" id="KW-1185">Reference proteome</keyword>
<dbReference type="EMBL" id="JBGMDY010000008">
    <property type="protein sequence ID" value="KAL2326285.1"/>
    <property type="molecule type" value="Genomic_DNA"/>
</dbReference>
<organism evidence="2 3">
    <name type="scientific">Flemingia macrophylla</name>
    <dbReference type="NCBI Taxonomy" id="520843"/>
    <lineage>
        <taxon>Eukaryota</taxon>
        <taxon>Viridiplantae</taxon>
        <taxon>Streptophyta</taxon>
        <taxon>Embryophyta</taxon>
        <taxon>Tracheophyta</taxon>
        <taxon>Spermatophyta</taxon>
        <taxon>Magnoliopsida</taxon>
        <taxon>eudicotyledons</taxon>
        <taxon>Gunneridae</taxon>
        <taxon>Pentapetalae</taxon>
        <taxon>rosids</taxon>
        <taxon>fabids</taxon>
        <taxon>Fabales</taxon>
        <taxon>Fabaceae</taxon>
        <taxon>Papilionoideae</taxon>
        <taxon>50 kb inversion clade</taxon>
        <taxon>NPAAA clade</taxon>
        <taxon>indigoferoid/millettioid clade</taxon>
        <taxon>Phaseoleae</taxon>
        <taxon>Flemingia</taxon>
    </lineage>
</organism>
<sequence>MQAYHRRTGSILMKILMIENADLSSDSKNTVYLCGKVCCLTHPRETTHYFVRRTLIYKFQKEFHEGDIYSIQSFGVAENAGAYMTSRHTYELNF</sequence>
<accession>A0ABD1LTP1</accession>
<feature type="domain" description="Replication protein A 70 kDa DNA-binding subunit B/D first OB fold" evidence="1">
    <location>
        <begin position="48"/>
        <end position="94"/>
    </location>
</feature>
<dbReference type="AlphaFoldDB" id="A0ABD1LTP1"/>
<dbReference type="Proteomes" id="UP001603857">
    <property type="component" value="Unassembled WGS sequence"/>
</dbReference>
<gene>
    <name evidence="2" type="ORF">Fmac_025343</name>
</gene>
<dbReference type="InterPro" id="IPR003871">
    <property type="entry name" value="RFA1B/D_OB_1st"/>
</dbReference>
<dbReference type="Pfam" id="PF02721">
    <property type="entry name" value="DUF223"/>
    <property type="match status" value="1"/>
</dbReference>
<reference evidence="2 3" key="1">
    <citation type="submission" date="2024-08" db="EMBL/GenBank/DDBJ databases">
        <title>Insights into the chromosomal genome structure of Flemingia macrophylla.</title>
        <authorList>
            <person name="Ding Y."/>
            <person name="Zhao Y."/>
            <person name="Bi W."/>
            <person name="Wu M."/>
            <person name="Zhao G."/>
            <person name="Gong Y."/>
            <person name="Li W."/>
            <person name="Zhang P."/>
        </authorList>
    </citation>
    <scope>NUCLEOTIDE SEQUENCE [LARGE SCALE GENOMIC DNA]</scope>
    <source>
        <strain evidence="2">DYQJB</strain>
        <tissue evidence="2">Leaf</tissue>
    </source>
</reference>